<reference evidence="2 3" key="1">
    <citation type="journal article" date="2018" name="Front. Microbiol.">
        <title>Adaptation of the Freshwater Bloom-Forming Cyanobacterium Microcystis aeruginosa to Brackish Water Is Driven by Recent Horizontal Transfer of Sucrose Genes.</title>
        <authorList>
            <person name="Tanabe Y."/>
            <person name="Hodoki Y."/>
            <person name="Sano T."/>
            <person name="Tada K."/>
            <person name="Watanabe M.M."/>
        </authorList>
    </citation>
    <scope>NUCLEOTIDE SEQUENCE [LARGE SCALE GENOMIC DNA]</scope>
    <source>
        <strain evidence="2 3">Sj</strain>
    </source>
</reference>
<dbReference type="Gene3D" id="3.30.450.40">
    <property type="match status" value="1"/>
</dbReference>
<organism evidence="2 3">
    <name type="scientific">Microcystis aeruginosa Sj</name>
    <dbReference type="NCBI Taxonomy" id="1979544"/>
    <lineage>
        <taxon>Bacteria</taxon>
        <taxon>Bacillati</taxon>
        <taxon>Cyanobacteriota</taxon>
        <taxon>Cyanophyceae</taxon>
        <taxon>Oscillatoriophycideae</taxon>
        <taxon>Chroococcales</taxon>
        <taxon>Microcystaceae</taxon>
        <taxon>Microcystis</taxon>
    </lineage>
</organism>
<evidence type="ECO:0000313" key="3">
    <source>
        <dbReference type="Proteomes" id="UP000248272"/>
    </source>
</evidence>
<dbReference type="SUPFAM" id="SSF55781">
    <property type="entry name" value="GAF domain-like"/>
    <property type="match status" value="1"/>
</dbReference>
<name>A0A2Z6UUQ5_MICAE</name>
<dbReference type="SMART" id="SM00065">
    <property type="entry name" value="GAF"/>
    <property type="match status" value="1"/>
</dbReference>
<gene>
    <name evidence="2" type="ORF">MSj_00214</name>
</gene>
<evidence type="ECO:0000259" key="1">
    <source>
        <dbReference type="SMART" id="SM00065"/>
    </source>
</evidence>
<dbReference type="AlphaFoldDB" id="A0A2Z6UUQ5"/>
<protein>
    <recommendedName>
        <fullName evidence="1">GAF domain-containing protein</fullName>
    </recommendedName>
</protein>
<feature type="domain" description="GAF" evidence="1">
    <location>
        <begin position="24"/>
        <end position="178"/>
    </location>
</feature>
<evidence type="ECO:0000313" key="2">
    <source>
        <dbReference type="EMBL" id="GBL08740.1"/>
    </source>
</evidence>
<dbReference type="EMBL" id="BDSG01000003">
    <property type="protein sequence ID" value="GBL08740.1"/>
    <property type="molecule type" value="Genomic_DNA"/>
</dbReference>
<dbReference type="InterPro" id="IPR003018">
    <property type="entry name" value="GAF"/>
</dbReference>
<dbReference type="Pfam" id="PF01590">
    <property type="entry name" value="GAF"/>
    <property type="match status" value="1"/>
</dbReference>
<dbReference type="Proteomes" id="UP000248272">
    <property type="component" value="Unassembled WGS sequence"/>
</dbReference>
<sequence length="256" mass="29062">MIEYMDNFNPKLTALALVLNVEENLEDIFRKIASMSAHQLRARRCLILLSSPQELKREIIDDLEVFAHYDELSPLDDQEIIKLDQAIADNVAATGKSLLIKDITRSSFARADRYPKKSNNNSFISVPIILNQQIIGVINLSFPLDKKHFEPLDLEILQLFAQQAAQSLQIFHLQGILKSRFVTMAVTREIAEIQSEHSIAVHPYPPKLAKIVAKAFFKELTQAGFGTHQVIEIANEVLNLLQKTLNKHKNRLEGKD</sequence>
<dbReference type="InterPro" id="IPR029016">
    <property type="entry name" value="GAF-like_dom_sf"/>
</dbReference>
<comment type="caution">
    <text evidence="2">The sequence shown here is derived from an EMBL/GenBank/DDBJ whole genome shotgun (WGS) entry which is preliminary data.</text>
</comment>
<proteinExistence type="predicted"/>
<accession>A0A2Z6UUQ5</accession>